<accession>A0A934X0Q1</accession>
<dbReference type="AlphaFoldDB" id="A0A934X0Q1"/>
<dbReference type="InterPro" id="IPR029063">
    <property type="entry name" value="SAM-dependent_MTases_sf"/>
</dbReference>
<evidence type="ECO:0000313" key="3">
    <source>
        <dbReference type="Proteomes" id="UP000611723"/>
    </source>
</evidence>
<name>A0A934X0Q1_9BACT</name>
<dbReference type="GO" id="GO:0032259">
    <property type="term" value="P:methylation"/>
    <property type="evidence" value="ECO:0007669"/>
    <property type="project" value="UniProtKB-KW"/>
</dbReference>
<dbReference type="Proteomes" id="UP000611723">
    <property type="component" value="Unassembled WGS sequence"/>
</dbReference>
<keyword evidence="3" id="KW-1185">Reference proteome</keyword>
<reference evidence="2" key="1">
    <citation type="submission" date="2021-01" db="EMBL/GenBank/DDBJ databases">
        <title>Marivirga aurantiaca sp. nov., isolated from intertidal surface sediments.</title>
        <authorList>
            <person name="Zhang M."/>
        </authorList>
    </citation>
    <scope>NUCLEOTIDE SEQUENCE</scope>
    <source>
        <strain evidence="2">S37H4</strain>
    </source>
</reference>
<dbReference type="RefSeq" id="WP_201432445.1">
    <property type="nucleotide sequence ID" value="NZ_JAEQBW010000010.1"/>
</dbReference>
<dbReference type="EMBL" id="JAEQBW010000010">
    <property type="protein sequence ID" value="MBK6266759.1"/>
    <property type="molecule type" value="Genomic_DNA"/>
</dbReference>
<evidence type="ECO:0000259" key="1">
    <source>
        <dbReference type="Pfam" id="PF13649"/>
    </source>
</evidence>
<proteinExistence type="predicted"/>
<dbReference type="GO" id="GO:0008168">
    <property type="term" value="F:methyltransferase activity"/>
    <property type="evidence" value="ECO:0007669"/>
    <property type="project" value="UniProtKB-KW"/>
</dbReference>
<protein>
    <submittedName>
        <fullName evidence="2">Class I SAM-dependent methyltransferase</fullName>
    </submittedName>
</protein>
<keyword evidence="2" id="KW-0808">Transferase</keyword>
<feature type="domain" description="Methyltransferase" evidence="1">
    <location>
        <begin position="13"/>
        <end position="103"/>
    </location>
</feature>
<gene>
    <name evidence="2" type="ORF">JKA74_17070</name>
</gene>
<keyword evidence="2" id="KW-0489">Methyltransferase</keyword>
<dbReference type="Pfam" id="PF13649">
    <property type="entry name" value="Methyltransf_25"/>
    <property type="match status" value="1"/>
</dbReference>
<organism evidence="2 3">
    <name type="scientific">Marivirga aurantiaca</name>
    <dbReference type="NCBI Taxonomy" id="2802615"/>
    <lineage>
        <taxon>Bacteria</taxon>
        <taxon>Pseudomonadati</taxon>
        <taxon>Bacteroidota</taxon>
        <taxon>Cytophagia</taxon>
        <taxon>Cytophagales</taxon>
        <taxon>Marivirgaceae</taxon>
        <taxon>Marivirga</taxon>
    </lineage>
</organism>
<dbReference type="CDD" id="cd02440">
    <property type="entry name" value="AdoMet_MTases"/>
    <property type="match status" value="1"/>
</dbReference>
<evidence type="ECO:0000313" key="2">
    <source>
        <dbReference type="EMBL" id="MBK6266759.1"/>
    </source>
</evidence>
<dbReference type="SUPFAM" id="SSF53335">
    <property type="entry name" value="S-adenosyl-L-methionine-dependent methyltransferases"/>
    <property type="match status" value="1"/>
</dbReference>
<sequence>MVFLENIPENSHILIVGGGSGKLLSFLKESHTVSYVELSEKMMELAKKRDFRATVNFIHSDIKYFSCQSSFDVIITPFVLDCFVEEELFHVFEKMNDLLKKNGLWIHADFYPQNFRQKLFIRLMYWCFKLSTGIKAKKIADLKGIFSSEKFSEEKKALFLNDMVHSYIYRKIASP</sequence>
<comment type="caution">
    <text evidence="2">The sequence shown here is derived from an EMBL/GenBank/DDBJ whole genome shotgun (WGS) entry which is preliminary data.</text>
</comment>
<dbReference type="Gene3D" id="3.40.50.150">
    <property type="entry name" value="Vaccinia Virus protein VP39"/>
    <property type="match status" value="1"/>
</dbReference>
<dbReference type="InterPro" id="IPR041698">
    <property type="entry name" value="Methyltransf_25"/>
</dbReference>